<dbReference type="RefSeq" id="WP_126306287.1">
    <property type="nucleotide sequence ID" value="NZ_AP018449.1"/>
</dbReference>
<dbReference type="OrthoDB" id="9799482at2"/>
<accession>A0A348AFS0</accession>
<dbReference type="SMART" id="SM00895">
    <property type="entry name" value="FCD"/>
    <property type="match status" value="1"/>
</dbReference>
<reference evidence="5 6" key="1">
    <citation type="journal article" date="2018" name="Int. J. Syst. Evol. Microbiol.">
        <title>Methylomusa anaerophila gen. nov., sp. nov., an anaerobic methanol-utilizing bacterium isolated from a microbial fuel cell.</title>
        <authorList>
            <person name="Amano N."/>
            <person name="Yamamuro A."/>
            <person name="Miyahara M."/>
            <person name="Kouzuma A."/>
            <person name="Abe T."/>
            <person name="Watanabe K."/>
        </authorList>
    </citation>
    <scope>NUCLEOTIDE SEQUENCE [LARGE SCALE GENOMIC DNA]</scope>
    <source>
        <strain evidence="5 6">MMFC1</strain>
    </source>
</reference>
<protein>
    <submittedName>
        <fullName evidence="5">HTH-type transcriptional regulator LutR</fullName>
    </submittedName>
</protein>
<dbReference type="InterPro" id="IPR000524">
    <property type="entry name" value="Tscrpt_reg_HTH_GntR"/>
</dbReference>
<sequence>MFRPVKTKKVYEEIVEQIKTLISEGKLQPGDKLPSERELSERFNVSRASVREAFSALEIIGVITIHPGEGSFVRQVSVEGMLESLNFFLQVEFDDIMQLLEVRKILEVEIAGLAAVRATPLDIEAMQAALNDMVKAINSGDIGDAADAAFHYAIIHAAHNPILNTVMNPISEIMTQAYRASRQKLYLVPNMPETLYKSHYGIYEAVVAKDSKLAVKRMREHLVMVEEAMLELKRGGLVSLKKFDNTVAEHKINKDFGFPS</sequence>
<dbReference type="KEGG" id="mana:MAMMFC1_00558"/>
<keyword evidence="2" id="KW-0238">DNA-binding</keyword>
<dbReference type="CDD" id="cd07377">
    <property type="entry name" value="WHTH_GntR"/>
    <property type="match status" value="1"/>
</dbReference>
<dbReference type="GO" id="GO:0003677">
    <property type="term" value="F:DNA binding"/>
    <property type="evidence" value="ECO:0007669"/>
    <property type="project" value="UniProtKB-KW"/>
</dbReference>
<dbReference type="Proteomes" id="UP000276437">
    <property type="component" value="Chromosome"/>
</dbReference>
<dbReference type="AlphaFoldDB" id="A0A348AFS0"/>
<dbReference type="SUPFAM" id="SSF46785">
    <property type="entry name" value="Winged helix' DNA-binding domain"/>
    <property type="match status" value="1"/>
</dbReference>
<dbReference type="SUPFAM" id="SSF48008">
    <property type="entry name" value="GntR ligand-binding domain-like"/>
    <property type="match status" value="1"/>
</dbReference>
<evidence type="ECO:0000313" key="6">
    <source>
        <dbReference type="Proteomes" id="UP000276437"/>
    </source>
</evidence>
<dbReference type="GO" id="GO:0003700">
    <property type="term" value="F:DNA-binding transcription factor activity"/>
    <property type="evidence" value="ECO:0007669"/>
    <property type="project" value="InterPro"/>
</dbReference>
<evidence type="ECO:0000313" key="5">
    <source>
        <dbReference type="EMBL" id="BBB89918.1"/>
    </source>
</evidence>
<dbReference type="Pfam" id="PF00392">
    <property type="entry name" value="GntR"/>
    <property type="match status" value="1"/>
</dbReference>
<organism evidence="5 6">
    <name type="scientific">Methylomusa anaerophila</name>
    <dbReference type="NCBI Taxonomy" id="1930071"/>
    <lineage>
        <taxon>Bacteria</taxon>
        <taxon>Bacillati</taxon>
        <taxon>Bacillota</taxon>
        <taxon>Negativicutes</taxon>
        <taxon>Selenomonadales</taxon>
        <taxon>Sporomusaceae</taxon>
        <taxon>Methylomusa</taxon>
    </lineage>
</organism>
<keyword evidence="6" id="KW-1185">Reference proteome</keyword>
<dbReference type="PANTHER" id="PTHR43537:SF5">
    <property type="entry name" value="UXU OPERON TRANSCRIPTIONAL REGULATOR"/>
    <property type="match status" value="1"/>
</dbReference>
<gene>
    <name evidence="5" type="primary">lutR</name>
    <name evidence="5" type="ORF">MAMMFC1_00558</name>
</gene>
<name>A0A348AFS0_9FIRM</name>
<dbReference type="InterPro" id="IPR011711">
    <property type="entry name" value="GntR_C"/>
</dbReference>
<keyword evidence="3" id="KW-0804">Transcription</keyword>
<dbReference type="PRINTS" id="PR00035">
    <property type="entry name" value="HTHGNTR"/>
</dbReference>
<evidence type="ECO:0000259" key="4">
    <source>
        <dbReference type="PROSITE" id="PS50949"/>
    </source>
</evidence>
<dbReference type="Gene3D" id="1.10.10.10">
    <property type="entry name" value="Winged helix-like DNA-binding domain superfamily/Winged helix DNA-binding domain"/>
    <property type="match status" value="1"/>
</dbReference>
<dbReference type="Gene3D" id="1.20.120.530">
    <property type="entry name" value="GntR ligand-binding domain-like"/>
    <property type="match status" value="1"/>
</dbReference>
<dbReference type="PANTHER" id="PTHR43537">
    <property type="entry name" value="TRANSCRIPTIONAL REGULATOR, GNTR FAMILY"/>
    <property type="match status" value="1"/>
</dbReference>
<feature type="domain" description="HTH gntR-type" evidence="4">
    <location>
        <begin position="8"/>
        <end position="76"/>
    </location>
</feature>
<dbReference type="PROSITE" id="PS50949">
    <property type="entry name" value="HTH_GNTR"/>
    <property type="match status" value="1"/>
</dbReference>
<keyword evidence="1" id="KW-0805">Transcription regulation</keyword>
<evidence type="ECO:0000256" key="3">
    <source>
        <dbReference type="ARBA" id="ARBA00023163"/>
    </source>
</evidence>
<dbReference type="InterPro" id="IPR008920">
    <property type="entry name" value="TF_FadR/GntR_C"/>
</dbReference>
<dbReference type="EMBL" id="AP018449">
    <property type="protein sequence ID" value="BBB89918.1"/>
    <property type="molecule type" value="Genomic_DNA"/>
</dbReference>
<evidence type="ECO:0000256" key="2">
    <source>
        <dbReference type="ARBA" id="ARBA00023125"/>
    </source>
</evidence>
<dbReference type="InterPro" id="IPR036388">
    <property type="entry name" value="WH-like_DNA-bd_sf"/>
</dbReference>
<dbReference type="SMART" id="SM00345">
    <property type="entry name" value="HTH_GNTR"/>
    <property type="match status" value="1"/>
</dbReference>
<dbReference type="Pfam" id="PF07729">
    <property type="entry name" value="FCD"/>
    <property type="match status" value="1"/>
</dbReference>
<evidence type="ECO:0000256" key="1">
    <source>
        <dbReference type="ARBA" id="ARBA00023015"/>
    </source>
</evidence>
<proteinExistence type="predicted"/>
<dbReference type="InterPro" id="IPR036390">
    <property type="entry name" value="WH_DNA-bd_sf"/>
</dbReference>